<evidence type="ECO:0000256" key="2">
    <source>
        <dbReference type="ARBA" id="ARBA00023125"/>
    </source>
</evidence>
<proteinExistence type="predicted"/>
<dbReference type="SMART" id="SM00421">
    <property type="entry name" value="HTH_LUXR"/>
    <property type="match status" value="1"/>
</dbReference>
<dbReference type="InterPro" id="IPR036388">
    <property type="entry name" value="WH-like_DNA-bd_sf"/>
</dbReference>
<dbReference type="PRINTS" id="PR00038">
    <property type="entry name" value="HTHLUXR"/>
</dbReference>
<dbReference type="PROSITE" id="PS00622">
    <property type="entry name" value="HTH_LUXR_1"/>
    <property type="match status" value="1"/>
</dbReference>
<dbReference type="EMBL" id="WBMO01000001">
    <property type="protein sequence ID" value="MDV2476348.1"/>
    <property type="molecule type" value="Genomic_DNA"/>
</dbReference>
<dbReference type="Pfam" id="PF00196">
    <property type="entry name" value="GerE"/>
    <property type="match status" value="1"/>
</dbReference>
<keyword evidence="3" id="KW-0804">Transcription</keyword>
<name>A0ABU3WSH7_9NOCA</name>
<evidence type="ECO:0000313" key="6">
    <source>
        <dbReference type="EMBL" id="MDV2476348.1"/>
    </source>
</evidence>
<reference evidence="6 7" key="1">
    <citation type="submission" date="2019-10" db="EMBL/GenBank/DDBJ databases">
        <title>Draft Genome Assembly of Rhodococcus zopfii DSM44189.</title>
        <authorList>
            <person name="Sutton J.M."/>
            <person name="Akob D.M."/>
            <person name="Bushman T.J."/>
        </authorList>
    </citation>
    <scope>NUCLEOTIDE SEQUENCE [LARGE SCALE GENOMIC DNA]</scope>
    <source>
        <strain evidence="6 7">DSM 44189</strain>
    </source>
</reference>
<dbReference type="PANTHER" id="PTHR44688:SF16">
    <property type="entry name" value="DNA-BINDING TRANSCRIPTIONAL ACTIVATOR DEVR_DOSR"/>
    <property type="match status" value="1"/>
</dbReference>
<feature type="domain" description="HTH luxR-type" evidence="5">
    <location>
        <begin position="90"/>
        <end position="155"/>
    </location>
</feature>
<dbReference type="Proteomes" id="UP001275440">
    <property type="component" value="Unassembled WGS sequence"/>
</dbReference>
<sequence>MWRWPHPVPSSASRSSGGSLWTSPPPALTSTVAAARSLQAGRTGSVPRLTVRSRTGEWLVVHASPLAGRGEGTRIAVTIEKAGASALFPLVVAAFGLTGREGDVVERVLRGDSTTEIARRLHLSPYTVQDHLKSVFAKAGVTSRRELMSTVFFDHYATRKNGAVGCDGWFDDAAPDAG</sequence>
<organism evidence="6 7">
    <name type="scientific">Rhodococcus zopfii</name>
    <dbReference type="NCBI Taxonomy" id="43772"/>
    <lineage>
        <taxon>Bacteria</taxon>
        <taxon>Bacillati</taxon>
        <taxon>Actinomycetota</taxon>
        <taxon>Actinomycetes</taxon>
        <taxon>Mycobacteriales</taxon>
        <taxon>Nocardiaceae</taxon>
        <taxon>Rhodococcus</taxon>
    </lineage>
</organism>
<gene>
    <name evidence="6" type="ORF">F8M49_15270</name>
</gene>
<dbReference type="SUPFAM" id="SSF46894">
    <property type="entry name" value="C-terminal effector domain of the bipartite response regulators"/>
    <property type="match status" value="1"/>
</dbReference>
<evidence type="ECO:0000313" key="7">
    <source>
        <dbReference type="Proteomes" id="UP001275440"/>
    </source>
</evidence>
<dbReference type="InterPro" id="IPR016032">
    <property type="entry name" value="Sig_transdc_resp-reg_C-effctor"/>
</dbReference>
<evidence type="ECO:0000256" key="1">
    <source>
        <dbReference type="ARBA" id="ARBA00023015"/>
    </source>
</evidence>
<keyword evidence="2" id="KW-0238">DNA-binding</keyword>
<dbReference type="PROSITE" id="PS50043">
    <property type="entry name" value="HTH_LUXR_2"/>
    <property type="match status" value="1"/>
</dbReference>
<dbReference type="CDD" id="cd06170">
    <property type="entry name" value="LuxR_C_like"/>
    <property type="match status" value="1"/>
</dbReference>
<feature type="region of interest" description="Disordered" evidence="4">
    <location>
        <begin position="1"/>
        <end position="25"/>
    </location>
</feature>
<dbReference type="PANTHER" id="PTHR44688">
    <property type="entry name" value="DNA-BINDING TRANSCRIPTIONAL ACTIVATOR DEVR_DOSR"/>
    <property type="match status" value="1"/>
</dbReference>
<comment type="caution">
    <text evidence="6">The sequence shown here is derived from an EMBL/GenBank/DDBJ whole genome shotgun (WGS) entry which is preliminary data.</text>
</comment>
<dbReference type="InterPro" id="IPR000792">
    <property type="entry name" value="Tscrpt_reg_LuxR_C"/>
</dbReference>
<feature type="compositionally biased region" description="Low complexity" evidence="4">
    <location>
        <begin position="9"/>
        <end position="22"/>
    </location>
</feature>
<dbReference type="Gene3D" id="1.10.10.10">
    <property type="entry name" value="Winged helix-like DNA-binding domain superfamily/Winged helix DNA-binding domain"/>
    <property type="match status" value="1"/>
</dbReference>
<protein>
    <submittedName>
        <fullName evidence="6">Helix-turn-helix transcriptional regulator</fullName>
    </submittedName>
</protein>
<evidence type="ECO:0000259" key="5">
    <source>
        <dbReference type="PROSITE" id="PS50043"/>
    </source>
</evidence>
<evidence type="ECO:0000256" key="4">
    <source>
        <dbReference type="SAM" id="MobiDB-lite"/>
    </source>
</evidence>
<accession>A0ABU3WSH7</accession>
<keyword evidence="1" id="KW-0805">Transcription regulation</keyword>
<evidence type="ECO:0000256" key="3">
    <source>
        <dbReference type="ARBA" id="ARBA00023163"/>
    </source>
</evidence>
<keyword evidence="7" id="KW-1185">Reference proteome</keyword>